<reference evidence="2 3" key="1">
    <citation type="submission" date="2024-01" db="EMBL/GenBank/DDBJ databases">
        <title>A draft genome for a cacao thread blight-causing isolate of Paramarasmius palmivorus.</title>
        <authorList>
            <person name="Baruah I.K."/>
            <person name="Bukari Y."/>
            <person name="Amoako-Attah I."/>
            <person name="Meinhardt L.W."/>
            <person name="Bailey B.A."/>
            <person name="Cohen S.P."/>
        </authorList>
    </citation>
    <scope>NUCLEOTIDE SEQUENCE [LARGE SCALE GENOMIC DNA]</scope>
    <source>
        <strain evidence="2 3">GH-12</strain>
    </source>
</reference>
<feature type="signal peptide" evidence="1">
    <location>
        <begin position="1"/>
        <end position="22"/>
    </location>
</feature>
<keyword evidence="1" id="KW-0732">Signal</keyword>
<dbReference type="AlphaFoldDB" id="A0AAW0C7W3"/>
<evidence type="ECO:0008006" key="4">
    <source>
        <dbReference type="Google" id="ProtNLM"/>
    </source>
</evidence>
<dbReference type="PANTHER" id="PTHR38123:SF1">
    <property type="entry name" value="HYDROPHOBIC SURFACE BINDING PROTEIN"/>
    <property type="match status" value="1"/>
</dbReference>
<feature type="chain" id="PRO_5043597723" description="Hydrophobic surface binding protein" evidence="1">
    <location>
        <begin position="23"/>
        <end position="187"/>
    </location>
</feature>
<dbReference type="PANTHER" id="PTHR38123">
    <property type="entry name" value="CELL WALL SERINE-THREONINE-RICH GALACTOMANNOPROTEIN MP1 (AFU_ORTHOLOGUE AFUA_4G03240)"/>
    <property type="match status" value="1"/>
</dbReference>
<keyword evidence="3" id="KW-1185">Reference proteome</keyword>
<evidence type="ECO:0000313" key="2">
    <source>
        <dbReference type="EMBL" id="KAK7034596.1"/>
    </source>
</evidence>
<organism evidence="2 3">
    <name type="scientific">Paramarasmius palmivorus</name>
    <dbReference type="NCBI Taxonomy" id="297713"/>
    <lineage>
        <taxon>Eukaryota</taxon>
        <taxon>Fungi</taxon>
        <taxon>Dikarya</taxon>
        <taxon>Basidiomycota</taxon>
        <taxon>Agaricomycotina</taxon>
        <taxon>Agaricomycetes</taxon>
        <taxon>Agaricomycetidae</taxon>
        <taxon>Agaricales</taxon>
        <taxon>Marasmiineae</taxon>
        <taxon>Marasmiaceae</taxon>
        <taxon>Paramarasmius</taxon>
    </lineage>
</organism>
<comment type="caution">
    <text evidence="2">The sequence shown here is derived from an EMBL/GenBank/DDBJ whole genome shotgun (WGS) entry which is preliminary data.</text>
</comment>
<dbReference type="EMBL" id="JAYKXP010000056">
    <property type="protein sequence ID" value="KAK7034596.1"/>
    <property type="molecule type" value="Genomic_DNA"/>
</dbReference>
<gene>
    <name evidence="2" type="ORF">VNI00_012227</name>
</gene>
<protein>
    <recommendedName>
        <fullName evidence="4">Hydrophobic surface binding protein</fullName>
    </recommendedName>
</protein>
<proteinExistence type="predicted"/>
<name>A0AAW0C7W3_9AGAR</name>
<sequence length="187" mass="18957">MAPVTSFLVSLLVASQAAFTSAAPFEKRTVEQVKADIATISSQVATLNKNIQAFPNSGGSISGALAIHSGAITLANSISKGTADVKNTTGVSSSDAQSILQSVQGFEPTIKSALDGIAAKKPAFDAMPIGGISKLAKQDLATLGNNTSAFAQQLVNSAPTNMKSTAQSIANDINAAFAKAQAVYANV</sequence>
<dbReference type="Pfam" id="PF12296">
    <property type="entry name" value="HsbA"/>
    <property type="match status" value="1"/>
</dbReference>
<dbReference type="Proteomes" id="UP001383192">
    <property type="component" value="Unassembled WGS sequence"/>
</dbReference>
<dbReference type="Gene3D" id="1.20.1280.140">
    <property type="match status" value="1"/>
</dbReference>
<evidence type="ECO:0000256" key="1">
    <source>
        <dbReference type="SAM" id="SignalP"/>
    </source>
</evidence>
<evidence type="ECO:0000313" key="3">
    <source>
        <dbReference type="Proteomes" id="UP001383192"/>
    </source>
</evidence>
<dbReference type="GO" id="GO:0005576">
    <property type="term" value="C:extracellular region"/>
    <property type="evidence" value="ECO:0007669"/>
    <property type="project" value="TreeGrafter"/>
</dbReference>
<dbReference type="InterPro" id="IPR021054">
    <property type="entry name" value="Cell_wall_mannoprotein_1"/>
</dbReference>
<accession>A0AAW0C7W3</accession>